<proteinExistence type="predicted"/>
<dbReference type="EMBL" id="BSPD01000091">
    <property type="protein sequence ID" value="GLS27812.1"/>
    <property type="molecule type" value="Genomic_DNA"/>
</dbReference>
<evidence type="ECO:0000313" key="2">
    <source>
        <dbReference type="EMBL" id="GLS27812.1"/>
    </source>
</evidence>
<dbReference type="AlphaFoldDB" id="A0AA37TAF2"/>
<keyword evidence="1" id="KW-0732">Signal</keyword>
<feature type="chain" id="PRO_5041298993" description="DUF1579 domain-containing protein" evidence="1">
    <location>
        <begin position="25"/>
        <end position="167"/>
    </location>
</feature>
<feature type="signal peptide" evidence="1">
    <location>
        <begin position="1"/>
        <end position="24"/>
    </location>
</feature>
<sequence length="167" mass="19401">MNKIKTRPYIHFLFLLLFTPQAISSERLSLHPALQQLVGHWKLTEAKDQNPIPQIEIKTRKTEDNNGIIVNLYEKNDHNQWAVALTEYITYEKKQSKFYVLWNNKGTIGKGVGQYSIDNNSLTFSDSTMDDKPTLSVVFKFINKNKYLLTGSNPQGKEIWSFVYEKI</sequence>
<accession>A0AA37TAF2</accession>
<evidence type="ECO:0000313" key="3">
    <source>
        <dbReference type="Proteomes" id="UP001156870"/>
    </source>
</evidence>
<dbReference type="Proteomes" id="UP001156870">
    <property type="component" value="Unassembled WGS sequence"/>
</dbReference>
<reference evidence="2 3" key="1">
    <citation type="journal article" date="2014" name="Int. J. Syst. Evol. Microbiol.">
        <title>Complete genome sequence of Corynebacterium casei LMG S-19264T (=DSM 44701T), isolated from a smear-ripened cheese.</title>
        <authorList>
            <consortium name="US DOE Joint Genome Institute (JGI-PGF)"/>
            <person name="Walter F."/>
            <person name="Albersmeier A."/>
            <person name="Kalinowski J."/>
            <person name="Ruckert C."/>
        </authorList>
    </citation>
    <scope>NUCLEOTIDE SEQUENCE [LARGE SCALE GENOMIC DNA]</scope>
    <source>
        <strain evidence="2 3">NBRC 110095</strain>
    </source>
</reference>
<comment type="caution">
    <text evidence="2">The sequence shown here is derived from an EMBL/GenBank/DDBJ whole genome shotgun (WGS) entry which is preliminary data.</text>
</comment>
<organism evidence="2 3">
    <name type="scientific">Marinibactrum halimedae</name>
    <dbReference type="NCBI Taxonomy" id="1444977"/>
    <lineage>
        <taxon>Bacteria</taxon>
        <taxon>Pseudomonadati</taxon>
        <taxon>Pseudomonadota</taxon>
        <taxon>Gammaproteobacteria</taxon>
        <taxon>Cellvibrionales</taxon>
        <taxon>Cellvibrionaceae</taxon>
        <taxon>Marinibactrum</taxon>
    </lineage>
</organism>
<keyword evidence="3" id="KW-1185">Reference proteome</keyword>
<evidence type="ECO:0008006" key="4">
    <source>
        <dbReference type="Google" id="ProtNLM"/>
    </source>
</evidence>
<gene>
    <name evidence="2" type="ORF">GCM10007877_35310</name>
</gene>
<evidence type="ECO:0000256" key="1">
    <source>
        <dbReference type="SAM" id="SignalP"/>
    </source>
</evidence>
<protein>
    <recommendedName>
        <fullName evidence="4">DUF1579 domain-containing protein</fullName>
    </recommendedName>
</protein>
<dbReference type="RefSeq" id="WP_232595180.1">
    <property type="nucleotide sequence ID" value="NZ_BSPD01000091.1"/>
</dbReference>
<name>A0AA37TAF2_9GAMM</name>